<feature type="compositionally biased region" description="Gly residues" evidence="3">
    <location>
        <begin position="198"/>
        <end position="220"/>
    </location>
</feature>
<comment type="similarity">
    <text evidence="1">Belongs to the proteasome subunit S5A family.</text>
</comment>
<feature type="compositionally biased region" description="Basic and acidic residues" evidence="3">
    <location>
        <begin position="303"/>
        <end position="316"/>
    </location>
</feature>
<organism evidence="5 6">
    <name type="scientific">Sporothrix curviconia</name>
    <dbReference type="NCBI Taxonomy" id="1260050"/>
    <lineage>
        <taxon>Eukaryota</taxon>
        <taxon>Fungi</taxon>
        <taxon>Dikarya</taxon>
        <taxon>Ascomycota</taxon>
        <taxon>Pezizomycotina</taxon>
        <taxon>Sordariomycetes</taxon>
        <taxon>Sordariomycetidae</taxon>
        <taxon>Ophiostomatales</taxon>
        <taxon>Ophiostomataceae</taxon>
        <taxon>Sporothrix</taxon>
    </lineage>
</organism>
<dbReference type="SUPFAM" id="SSF53300">
    <property type="entry name" value="vWA-like"/>
    <property type="match status" value="1"/>
</dbReference>
<evidence type="ECO:0000259" key="4">
    <source>
        <dbReference type="PROSITE" id="PS50234"/>
    </source>
</evidence>
<dbReference type="InterPro" id="IPR002035">
    <property type="entry name" value="VWF_A"/>
</dbReference>
<evidence type="ECO:0000256" key="1">
    <source>
        <dbReference type="ARBA" id="ARBA00005574"/>
    </source>
</evidence>
<proteinExistence type="inferred from homology"/>
<evidence type="ECO:0000256" key="3">
    <source>
        <dbReference type="SAM" id="MobiDB-lite"/>
    </source>
</evidence>
<dbReference type="Gene3D" id="1.10.287.3990">
    <property type="match status" value="1"/>
</dbReference>
<dbReference type="GO" id="GO:0000502">
    <property type="term" value="C:proteasome complex"/>
    <property type="evidence" value="ECO:0007669"/>
    <property type="project" value="UniProtKB-KW"/>
</dbReference>
<keyword evidence="2 5" id="KW-0647">Proteasome</keyword>
<feature type="region of interest" description="Disordered" evidence="3">
    <location>
        <begin position="194"/>
        <end position="316"/>
    </location>
</feature>
<gene>
    <name evidence="5" type="primary">RPN10</name>
    <name evidence="5" type="ORF">SCUCBS95973_000896</name>
</gene>
<dbReference type="InterPro" id="IPR027040">
    <property type="entry name" value="PSMD4"/>
</dbReference>
<dbReference type="PROSITE" id="PS50234">
    <property type="entry name" value="VWFA"/>
    <property type="match status" value="1"/>
</dbReference>
<feature type="domain" description="VWFA" evidence="4">
    <location>
        <begin position="5"/>
        <end position="189"/>
    </location>
</feature>
<evidence type="ECO:0000313" key="5">
    <source>
        <dbReference type="EMBL" id="CAK7210756.1"/>
    </source>
</evidence>
<dbReference type="Proteomes" id="UP001642405">
    <property type="component" value="Unassembled WGS sequence"/>
</dbReference>
<dbReference type="InterPro" id="IPR003903">
    <property type="entry name" value="UIM_dom"/>
</dbReference>
<dbReference type="PANTHER" id="PTHR10223">
    <property type="entry name" value="26S PROTEASOME NON-ATPASE REGULATORY SUBUNIT 4"/>
    <property type="match status" value="1"/>
</dbReference>
<accession>A0ABP0AUC5</accession>
<keyword evidence="6" id="KW-1185">Reference proteome</keyword>
<comment type="caution">
    <text evidence="5">The sequence shown here is derived from an EMBL/GenBank/DDBJ whole genome shotgun (WGS) entry which is preliminary data.</text>
</comment>
<feature type="compositionally biased region" description="Basic and acidic residues" evidence="3">
    <location>
        <begin position="242"/>
        <end position="260"/>
    </location>
</feature>
<name>A0ABP0AUC5_9PEZI</name>
<evidence type="ECO:0000256" key="2">
    <source>
        <dbReference type="ARBA" id="ARBA00022942"/>
    </source>
</evidence>
<protein>
    <submittedName>
        <fullName evidence="5">Proteasome regulatory particle base subunit rpn10</fullName>
    </submittedName>
</protein>
<dbReference type="EMBL" id="CAWUHB010000003">
    <property type="protein sequence ID" value="CAK7210756.1"/>
    <property type="molecule type" value="Genomic_DNA"/>
</dbReference>
<dbReference type="Gene3D" id="3.40.50.410">
    <property type="entry name" value="von Willebrand factor, type A domain"/>
    <property type="match status" value="1"/>
</dbReference>
<dbReference type="PANTHER" id="PTHR10223:SF0">
    <property type="entry name" value="26S PROTEASOME NON-ATPASE REGULATORY SUBUNIT 4"/>
    <property type="match status" value="1"/>
</dbReference>
<reference evidence="5 6" key="1">
    <citation type="submission" date="2024-01" db="EMBL/GenBank/DDBJ databases">
        <authorList>
            <person name="Allen C."/>
            <person name="Tagirdzhanova G."/>
        </authorList>
    </citation>
    <scope>NUCLEOTIDE SEQUENCE [LARGE SCALE GENOMIC DNA]</scope>
</reference>
<dbReference type="PROSITE" id="PS50330">
    <property type="entry name" value="UIM"/>
    <property type="match status" value="1"/>
</dbReference>
<dbReference type="SMART" id="SM00327">
    <property type="entry name" value="VWA"/>
    <property type="match status" value="1"/>
</dbReference>
<evidence type="ECO:0000313" key="6">
    <source>
        <dbReference type="Proteomes" id="UP001642405"/>
    </source>
</evidence>
<feature type="compositionally biased region" description="Acidic residues" evidence="3">
    <location>
        <begin position="291"/>
        <end position="302"/>
    </location>
</feature>
<dbReference type="Pfam" id="PF13519">
    <property type="entry name" value="VWA_2"/>
    <property type="match status" value="1"/>
</dbReference>
<dbReference type="InterPro" id="IPR036465">
    <property type="entry name" value="vWFA_dom_sf"/>
</dbReference>
<sequence>MPMEAVMILVDNSESSRNGDYHPTRFEAQADAISVVFRHITNGNPESEVGLMSTAGKGPEVLVTMTTEQGKILEGLHRTKKNIRGDSHLMTSLQVALLALRHRKNKTQRTRIVAFVCSSVPEEEKALLTLAGKLKKNNVSVDFVVFGDLDDETQHKLTKFNEKVKGSEGSHMVTIPPSGSLLSDQLKQTPLLAREGAGDGGAGGFGGDMGGAGGAGGGGAEFDDFGFDPSTDPELALALRMSMEEENARQQKRAREEAEAAAKASLESVKEEDESAEPLLNKAGDPSGSKDDDDEEEGDDDDKPAKKSKDDSMDTS</sequence>